<dbReference type="KEGG" id="nsa:Nitsa_1518"/>
<name>E6X043_NITSE</name>
<dbReference type="InterPro" id="IPR029033">
    <property type="entry name" value="His_PPase_superfam"/>
</dbReference>
<evidence type="ECO:0000313" key="1">
    <source>
        <dbReference type="EMBL" id="ADV46766.1"/>
    </source>
</evidence>
<protein>
    <submittedName>
        <fullName evidence="1">Phosphohistidine phosphatase, SixA</fullName>
    </submittedName>
</protein>
<accession>E6X043</accession>
<reference evidence="2" key="2">
    <citation type="submission" date="2011-01" db="EMBL/GenBank/DDBJ databases">
        <title>The complete genome of Nitratifractor salsuginis DSM 16511.</title>
        <authorList>
            <consortium name="US DOE Joint Genome Institute (JGI-PGF)"/>
            <person name="Lucas S."/>
            <person name="Copeland A."/>
            <person name="Lapidus A."/>
            <person name="Bruce D."/>
            <person name="Goodwin L."/>
            <person name="Pitluck S."/>
            <person name="Kyrpides N."/>
            <person name="Mavromatis K."/>
            <person name="Ivanova N."/>
            <person name="Mikhailova N."/>
            <person name="Zeytun A."/>
            <person name="Detter J.C."/>
            <person name="Tapia R."/>
            <person name="Han C."/>
            <person name="Land M."/>
            <person name="Hauser L."/>
            <person name="Markowitz V."/>
            <person name="Cheng J.-F."/>
            <person name="Hugenholtz P."/>
            <person name="Woyke T."/>
            <person name="Wu D."/>
            <person name="Tindall B."/>
            <person name="Schuetze A."/>
            <person name="Brambilla E."/>
            <person name="Klenk H.-P."/>
            <person name="Eisen J.A."/>
        </authorList>
    </citation>
    <scope>NUCLEOTIDE SEQUENCE [LARGE SCALE GENOMIC DNA]</scope>
    <source>
        <strain evidence="2">DSM 16511 / JCM 12458 / E9I37-1</strain>
    </source>
</reference>
<sequence length="182" mass="21052">MKTLYLIRHAKSDWSDGKLSDFERGLKKRGFKDLKTIGSYMSLQNIKPDLILSSPALRAQITADYLADKIGYSGKVHYMNELYNTRPETLLNTLTLQEDNYNKIFIVGHNPALTELANFLVKDNIGKFPTLGVLKLHLNIQSWNNISEQCGNVDFFIYPKQFRYYMPKQIRTTLPRDNISKD</sequence>
<reference evidence="1 2" key="1">
    <citation type="journal article" date="2011" name="Stand. Genomic Sci.">
        <title>Complete genome sequence of Nitratifractor salsuginis type strain (E9I37-1).</title>
        <authorList>
            <person name="Anderson I."/>
            <person name="Sikorski J."/>
            <person name="Zeytun A."/>
            <person name="Nolan M."/>
            <person name="Lapidus A."/>
            <person name="Lucas S."/>
            <person name="Hammon N."/>
            <person name="Deshpande S."/>
            <person name="Cheng J.F."/>
            <person name="Tapia R."/>
            <person name="Han C."/>
            <person name="Goodwin L."/>
            <person name="Pitluck S."/>
            <person name="Liolios K."/>
            <person name="Pagani I."/>
            <person name="Ivanova N."/>
            <person name="Huntemann M."/>
            <person name="Mavromatis K."/>
            <person name="Ovchinikova G."/>
            <person name="Pati A."/>
            <person name="Chen A."/>
            <person name="Palaniappan K."/>
            <person name="Land M."/>
            <person name="Hauser L."/>
            <person name="Brambilla E.M."/>
            <person name="Ngatchou-Djao O.D."/>
            <person name="Rohde M."/>
            <person name="Tindall B.J."/>
            <person name="Goker M."/>
            <person name="Detter J.C."/>
            <person name="Woyke T."/>
            <person name="Bristow J."/>
            <person name="Eisen J.A."/>
            <person name="Markowitz V."/>
            <person name="Hugenholtz P."/>
            <person name="Klenk H.P."/>
            <person name="Kyrpides N.C."/>
        </authorList>
    </citation>
    <scope>NUCLEOTIDE SEQUENCE [LARGE SCALE GENOMIC DNA]</scope>
    <source>
        <strain evidence="2">DSM 16511 / JCM 12458 / E9I37-1</strain>
    </source>
</reference>
<dbReference type="Pfam" id="PF00300">
    <property type="entry name" value="His_Phos_1"/>
    <property type="match status" value="1"/>
</dbReference>
<dbReference type="EMBL" id="CP002452">
    <property type="protein sequence ID" value="ADV46766.1"/>
    <property type="molecule type" value="Genomic_DNA"/>
</dbReference>
<dbReference type="InterPro" id="IPR013078">
    <property type="entry name" value="His_Pase_superF_clade-1"/>
</dbReference>
<dbReference type="eggNOG" id="COG2062">
    <property type="taxonomic scope" value="Bacteria"/>
</dbReference>
<dbReference type="CDD" id="cd07067">
    <property type="entry name" value="HP_PGM_like"/>
    <property type="match status" value="1"/>
</dbReference>
<dbReference type="HOGENOM" id="CLU_084603_2_2_7"/>
<gene>
    <name evidence="1" type="ordered locus">Nitsa_1518</name>
</gene>
<dbReference type="SUPFAM" id="SSF53254">
    <property type="entry name" value="Phosphoglycerate mutase-like"/>
    <property type="match status" value="1"/>
</dbReference>
<organism evidence="1 2">
    <name type="scientific">Nitratifractor salsuginis (strain DSM 16511 / JCM 12458 / E9I37-1)</name>
    <dbReference type="NCBI Taxonomy" id="749222"/>
    <lineage>
        <taxon>Bacteria</taxon>
        <taxon>Pseudomonadati</taxon>
        <taxon>Campylobacterota</taxon>
        <taxon>Epsilonproteobacteria</taxon>
        <taxon>Campylobacterales</taxon>
        <taxon>Sulfurovaceae</taxon>
        <taxon>Nitratifractor</taxon>
    </lineage>
</organism>
<dbReference type="Gene3D" id="3.40.50.1240">
    <property type="entry name" value="Phosphoglycerate mutase-like"/>
    <property type="match status" value="1"/>
</dbReference>
<evidence type="ECO:0000313" key="2">
    <source>
        <dbReference type="Proteomes" id="UP000008633"/>
    </source>
</evidence>
<dbReference type="Proteomes" id="UP000008633">
    <property type="component" value="Chromosome"/>
</dbReference>
<dbReference type="AlphaFoldDB" id="E6X043"/>
<dbReference type="SMART" id="SM00855">
    <property type="entry name" value="PGAM"/>
    <property type="match status" value="1"/>
</dbReference>
<proteinExistence type="predicted"/>
<dbReference type="STRING" id="749222.Nitsa_1518"/>
<dbReference type="PANTHER" id="PTHR47623:SF1">
    <property type="entry name" value="OS09G0287300 PROTEIN"/>
    <property type="match status" value="1"/>
</dbReference>
<keyword evidence="2" id="KW-1185">Reference proteome</keyword>
<dbReference type="PANTHER" id="PTHR47623">
    <property type="entry name" value="OS09G0287300 PROTEIN"/>
    <property type="match status" value="1"/>
</dbReference>